<name>A0A1C6R922_9ACTN</name>
<dbReference type="Proteomes" id="UP000198906">
    <property type="component" value="Unassembled WGS sequence"/>
</dbReference>
<protein>
    <submittedName>
        <fullName evidence="2">Uncharacterized protein</fullName>
    </submittedName>
</protein>
<evidence type="ECO:0000313" key="3">
    <source>
        <dbReference type="Proteomes" id="UP000198906"/>
    </source>
</evidence>
<dbReference type="AlphaFoldDB" id="A0A1C6R922"/>
<keyword evidence="1" id="KW-0812">Transmembrane</keyword>
<gene>
    <name evidence="2" type="ORF">GA0074694_0324</name>
</gene>
<dbReference type="EMBL" id="FMHU01000001">
    <property type="protein sequence ID" value="SCL13425.1"/>
    <property type="molecule type" value="Genomic_DNA"/>
</dbReference>
<proteinExistence type="predicted"/>
<organism evidence="2 3">
    <name type="scientific">Micromonospora inyonensis</name>
    <dbReference type="NCBI Taxonomy" id="47866"/>
    <lineage>
        <taxon>Bacteria</taxon>
        <taxon>Bacillati</taxon>
        <taxon>Actinomycetota</taxon>
        <taxon>Actinomycetes</taxon>
        <taxon>Micromonosporales</taxon>
        <taxon>Micromonosporaceae</taxon>
        <taxon>Micromonospora</taxon>
    </lineage>
</organism>
<accession>A0A1C6R922</accession>
<feature type="transmembrane region" description="Helical" evidence="1">
    <location>
        <begin position="12"/>
        <end position="33"/>
    </location>
</feature>
<sequence length="65" mass="6497">MGVPVGAVRELLVVLVVAGTGVLLALLAAFGPWHPGVGDRHPAVVVELHSPTRPMGTGGVAEHAG</sequence>
<keyword evidence="3" id="KW-1185">Reference proteome</keyword>
<keyword evidence="1" id="KW-1133">Transmembrane helix</keyword>
<evidence type="ECO:0000313" key="2">
    <source>
        <dbReference type="EMBL" id="SCL13425.1"/>
    </source>
</evidence>
<reference evidence="3" key="1">
    <citation type="submission" date="2016-06" db="EMBL/GenBank/DDBJ databases">
        <authorList>
            <person name="Varghese N."/>
        </authorList>
    </citation>
    <scope>NUCLEOTIDE SEQUENCE [LARGE SCALE GENOMIC DNA]</scope>
    <source>
        <strain evidence="3">DSM 46123</strain>
    </source>
</reference>
<dbReference type="RefSeq" id="WP_091451297.1">
    <property type="nucleotide sequence ID" value="NZ_FMHU01000001.1"/>
</dbReference>
<keyword evidence="1" id="KW-0472">Membrane</keyword>
<evidence type="ECO:0000256" key="1">
    <source>
        <dbReference type="SAM" id="Phobius"/>
    </source>
</evidence>